<evidence type="ECO:0000313" key="2">
    <source>
        <dbReference type="RefSeq" id="XP_031387205.1"/>
    </source>
</evidence>
<organism evidence="1 2">
    <name type="scientific">Punica granatum</name>
    <name type="common">Pomegranate</name>
    <dbReference type="NCBI Taxonomy" id="22663"/>
    <lineage>
        <taxon>Eukaryota</taxon>
        <taxon>Viridiplantae</taxon>
        <taxon>Streptophyta</taxon>
        <taxon>Embryophyta</taxon>
        <taxon>Tracheophyta</taxon>
        <taxon>Spermatophyta</taxon>
        <taxon>Magnoliopsida</taxon>
        <taxon>eudicotyledons</taxon>
        <taxon>Gunneridae</taxon>
        <taxon>Pentapetalae</taxon>
        <taxon>rosids</taxon>
        <taxon>malvids</taxon>
        <taxon>Myrtales</taxon>
        <taxon>Lythraceae</taxon>
        <taxon>Punica</taxon>
    </lineage>
</organism>
<dbReference type="AlphaFoldDB" id="A0A6P8CTN8"/>
<name>A0A6P8CTN8_PUNGR</name>
<dbReference type="GeneID" id="116200495"/>
<gene>
    <name evidence="2" type="primary">LOC116200495</name>
</gene>
<sequence length="129" mass="13459">MEEIDPPVPSGEVTPPTSVQFQLLTTYAPPPPTPARVQVGYSGAPLVYLLPPATPSTSVGPVPPPYVPPSMYMPPTSVSPVSPSSNDAMRITMLEGKVNQMASDIAELMALLRGPNRASSSSIPPQAHG</sequence>
<protein>
    <submittedName>
        <fullName evidence="2">Extensin-like</fullName>
    </submittedName>
</protein>
<accession>A0A6P8CTN8</accession>
<dbReference type="Proteomes" id="UP000515151">
    <property type="component" value="Chromosome 3"/>
</dbReference>
<reference evidence="1" key="1">
    <citation type="journal article" date="2020" name="Plant Biotechnol. J.">
        <title>The pomegranate (Punica granatum L.) draft genome dissects genetic divergence between soft- and hard-seeded cultivars.</title>
        <authorList>
            <person name="Luo X."/>
            <person name="Li H."/>
            <person name="Wu Z."/>
            <person name="Yao W."/>
            <person name="Zhao P."/>
            <person name="Cao D."/>
            <person name="Yu H."/>
            <person name="Li K."/>
            <person name="Poudel K."/>
            <person name="Zhao D."/>
            <person name="Zhang F."/>
            <person name="Xia X."/>
            <person name="Chen L."/>
            <person name="Wang Q."/>
            <person name="Jing D."/>
            <person name="Cao S."/>
        </authorList>
    </citation>
    <scope>NUCLEOTIDE SEQUENCE [LARGE SCALE GENOMIC DNA]</scope>
    <source>
        <strain evidence="1">cv. Tunisia</strain>
    </source>
</reference>
<proteinExistence type="predicted"/>
<reference evidence="2" key="2">
    <citation type="submission" date="2025-08" db="UniProtKB">
        <authorList>
            <consortium name="RefSeq"/>
        </authorList>
    </citation>
    <scope>IDENTIFICATION</scope>
    <source>
        <tissue evidence="2">Leaf</tissue>
    </source>
</reference>
<dbReference type="RefSeq" id="XP_031387205.1">
    <property type="nucleotide sequence ID" value="XM_031531345.1"/>
</dbReference>
<keyword evidence="1" id="KW-1185">Reference proteome</keyword>
<evidence type="ECO:0000313" key="1">
    <source>
        <dbReference type="Proteomes" id="UP000515151"/>
    </source>
</evidence>